<proteinExistence type="inferred from homology"/>
<evidence type="ECO:0000256" key="7">
    <source>
        <dbReference type="ARBA" id="ARBA00022777"/>
    </source>
</evidence>
<gene>
    <name evidence="11" type="primary">thiM</name>
    <name evidence="12" type="ORF">FOL01_0577</name>
</gene>
<dbReference type="GO" id="GO:0004417">
    <property type="term" value="F:hydroxyethylthiazole kinase activity"/>
    <property type="evidence" value="ECO:0007669"/>
    <property type="project" value="UniProtKB-UniRule"/>
</dbReference>
<name>A0A1L6RA73_9LACO</name>
<comment type="catalytic activity">
    <reaction evidence="1 11">
        <text>5-(2-hydroxyethyl)-4-methylthiazole + ATP = 4-methyl-5-(2-phosphooxyethyl)-thiazole + ADP + H(+)</text>
        <dbReference type="Rhea" id="RHEA:24212"/>
        <dbReference type="ChEBI" id="CHEBI:15378"/>
        <dbReference type="ChEBI" id="CHEBI:17957"/>
        <dbReference type="ChEBI" id="CHEBI:30616"/>
        <dbReference type="ChEBI" id="CHEBI:58296"/>
        <dbReference type="ChEBI" id="CHEBI:456216"/>
        <dbReference type="EC" id="2.7.1.50"/>
    </reaction>
</comment>
<keyword evidence="10 11" id="KW-0784">Thiamine biosynthesis</keyword>
<keyword evidence="7 11" id="KW-0418">Kinase</keyword>
<dbReference type="Gene3D" id="3.40.1190.20">
    <property type="match status" value="1"/>
</dbReference>
<evidence type="ECO:0000256" key="11">
    <source>
        <dbReference type="HAMAP-Rule" id="MF_00228"/>
    </source>
</evidence>
<dbReference type="EMBL" id="CP014332">
    <property type="protein sequence ID" value="APS41436.1"/>
    <property type="molecule type" value="Genomic_DNA"/>
</dbReference>
<dbReference type="InterPro" id="IPR000417">
    <property type="entry name" value="Hyethyz_kinase"/>
</dbReference>
<evidence type="ECO:0000313" key="13">
    <source>
        <dbReference type="Proteomes" id="UP000185473"/>
    </source>
</evidence>
<comment type="cofactor">
    <cofactor evidence="2 11">
        <name>Mg(2+)</name>
        <dbReference type="ChEBI" id="CHEBI:18420"/>
    </cofactor>
</comment>
<dbReference type="HAMAP" id="MF_00228">
    <property type="entry name" value="Thz_kinase"/>
    <property type="match status" value="1"/>
</dbReference>
<dbReference type="Pfam" id="PF02110">
    <property type="entry name" value="HK"/>
    <property type="match status" value="1"/>
</dbReference>
<accession>A0A1L6RA73</accession>
<keyword evidence="13" id="KW-1185">Reference proteome</keyword>
<keyword evidence="6 11" id="KW-0547">Nucleotide-binding</keyword>
<dbReference type="OrthoDB" id="9778146at2"/>
<keyword evidence="9 11" id="KW-0460">Magnesium</keyword>
<dbReference type="RefSeq" id="WP_075269289.1">
    <property type="nucleotide sequence ID" value="NZ_CP014332.1"/>
</dbReference>
<evidence type="ECO:0000256" key="10">
    <source>
        <dbReference type="ARBA" id="ARBA00022977"/>
    </source>
</evidence>
<feature type="binding site" evidence="11">
    <location>
        <position position="190"/>
    </location>
    <ligand>
        <name>substrate</name>
    </ligand>
</feature>
<evidence type="ECO:0000256" key="8">
    <source>
        <dbReference type="ARBA" id="ARBA00022840"/>
    </source>
</evidence>
<dbReference type="GO" id="GO:0009228">
    <property type="term" value="P:thiamine biosynthetic process"/>
    <property type="evidence" value="ECO:0007669"/>
    <property type="project" value="UniProtKB-KW"/>
</dbReference>
<dbReference type="EC" id="2.7.1.50" evidence="11"/>
<protein>
    <recommendedName>
        <fullName evidence="11">Hydroxyethylthiazole kinase</fullName>
        <ecNumber evidence="11">2.7.1.50</ecNumber>
    </recommendedName>
    <alternativeName>
        <fullName evidence="11">4-methyl-5-beta-hydroxyethylthiazole kinase</fullName>
        <shortName evidence="11">TH kinase</shortName>
        <shortName evidence="11">Thz kinase</shortName>
    </alternativeName>
</protein>
<dbReference type="GO" id="GO:0005524">
    <property type="term" value="F:ATP binding"/>
    <property type="evidence" value="ECO:0007669"/>
    <property type="project" value="UniProtKB-UniRule"/>
</dbReference>
<dbReference type="AlphaFoldDB" id="A0A1L6RA73"/>
<dbReference type="UniPathway" id="UPA00060">
    <property type="reaction ID" value="UER00139"/>
</dbReference>
<dbReference type="Proteomes" id="UP000185473">
    <property type="component" value="Chromosome"/>
</dbReference>
<evidence type="ECO:0000256" key="5">
    <source>
        <dbReference type="ARBA" id="ARBA00022723"/>
    </source>
</evidence>
<evidence type="ECO:0000256" key="9">
    <source>
        <dbReference type="ARBA" id="ARBA00022842"/>
    </source>
</evidence>
<feature type="binding site" evidence="11">
    <location>
        <position position="39"/>
    </location>
    <ligand>
        <name>substrate</name>
    </ligand>
</feature>
<evidence type="ECO:0000256" key="4">
    <source>
        <dbReference type="ARBA" id="ARBA00022679"/>
    </source>
</evidence>
<keyword evidence="5 11" id="KW-0479">Metal-binding</keyword>
<comment type="function">
    <text evidence="11">Catalyzes the phosphorylation of the hydroxyl group of 4-methyl-5-beta-hydroxyethylthiazole (THZ).</text>
</comment>
<comment type="similarity">
    <text evidence="11">Belongs to the Thz kinase family.</text>
</comment>
<evidence type="ECO:0000256" key="6">
    <source>
        <dbReference type="ARBA" id="ARBA00022741"/>
    </source>
</evidence>
<dbReference type="KEGG" id="wjo:FOL01_0577"/>
<sequence length="282" mass="29907">MKKIKIPLQTAPLIHCITNAISVETVANALLYIGAKPIMTEDTRAFDDLIRQTNALLLNLGSLSSTKEQSILAASEVADGKEPIVLDVVGIASAKSAMQIAKVVMEKKPTIIRGNISEMRALCGLVTNGRGVDGSPLDQTDDELARLIVALKQLPQESVYVATGAKDIVVAKDNAWILSNGVPELDRFTGSGDMLSGLLAALLGAGASPEDAAVQAVSYLNISGEMAKTKATTAGIAEFRQLFLNELSLLGIDNTDWTNQIRGTKNGKTIIFSDSKIWGDGE</sequence>
<evidence type="ECO:0000256" key="1">
    <source>
        <dbReference type="ARBA" id="ARBA00001771"/>
    </source>
</evidence>
<dbReference type="STRING" id="1631871.FOL01_0577"/>
<dbReference type="InterPro" id="IPR029056">
    <property type="entry name" value="Ribokinase-like"/>
</dbReference>
<keyword evidence="4 11" id="KW-0808">Transferase</keyword>
<dbReference type="GO" id="GO:0009229">
    <property type="term" value="P:thiamine diphosphate biosynthetic process"/>
    <property type="evidence" value="ECO:0007669"/>
    <property type="project" value="UniProtKB-UniRule"/>
</dbReference>
<feature type="binding site" evidence="11">
    <location>
        <position position="163"/>
    </location>
    <ligand>
        <name>ATP</name>
        <dbReference type="ChEBI" id="CHEBI:30616"/>
    </ligand>
</feature>
<dbReference type="GO" id="GO:0000287">
    <property type="term" value="F:magnesium ion binding"/>
    <property type="evidence" value="ECO:0007669"/>
    <property type="project" value="UniProtKB-UniRule"/>
</dbReference>
<keyword evidence="8 11" id="KW-0067">ATP-binding</keyword>
<evidence type="ECO:0000313" key="12">
    <source>
        <dbReference type="EMBL" id="APS41436.1"/>
    </source>
</evidence>
<organism evidence="12 13">
    <name type="scientific">Weissella jogaejeotgali</name>
    <dbReference type="NCBI Taxonomy" id="1631871"/>
    <lineage>
        <taxon>Bacteria</taxon>
        <taxon>Bacillati</taxon>
        <taxon>Bacillota</taxon>
        <taxon>Bacilli</taxon>
        <taxon>Lactobacillales</taxon>
        <taxon>Lactobacillaceae</taxon>
        <taxon>Weissella</taxon>
    </lineage>
</organism>
<evidence type="ECO:0000256" key="3">
    <source>
        <dbReference type="ARBA" id="ARBA00004868"/>
    </source>
</evidence>
<dbReference type="SUPFAM" id="SSF53613">
    <property type="entry name" value="Ribokinase-like"/>
    <property type="match status" value="1"/>
</dbReference>
<dbReference type="PIRSF" id="PIRSF000513">
    <property type="entry name" value="Thz_kinase"/>
    <property type="match status" value="1"/>
</dbReference>
<reference evidence="12 13" key="1">
    <citation type="submission" date="2016-02" db="EMBL/GenBank/DDBJ databases">
        <title>Complete Genome Sequence of Weissella jogaejeotgali FOL01.</title>
        <authorList>
            <person name="Lee J.-H."/>
            <person name="Ku H.-J."/>
        </authorList>
    </citation>
    <scope>NUCLEOTIDE SEQUENCE [LARGE SCALE GENOMIC DNA]</scope>
    <source>
        <strain evidence="12 13">FOL01</strain>
    </source>
</reference>
<comment type="pathway">
    <text evidence="3 11">Cofactor biosynthesis; thiamine diphosphate biosynthesis; 4-methyl-5-(2-phosphoethyl)-thiazole from 5-(2-hydroxyethyl)-4-methylthiazole: step 1/1.</text>
</comment>
<dbReference type="PRINTS" id="PR01099">
    <property type="entry name" value="HYETHTZKNASE"/>
</dbReference>
<evidence type="ECO:0000256" key="2">
    <source>
        <dbReference type="ARBA" id="ARBA00001946"/>
    </source>
</evidence>
<feature type="binding site" evidence="11">
    <location>
        <position position="113"/>
    </location>
    <ligand>
        <name>ATP</name>
        <dbReference type="ChEBI" id="CHEBI:30616"/>
    </ligand>
</feature>